<dbReference type="Pfam" id="PF02893">
    <property type="entry name" value="GRAM"/>
    <property type="match status" value="1"/>
</dbReference>
<dbReference type="Ensembl" id="ENSORLT00000025360.2">
    <property type="protein sequence ID" value="ENSORLP00000025359.2"/>
    <property type="gene ID" value="ENSORLG00000020467.2"/>
</dbReference>
<dbReference type="Bgee" id="ENSORLG00000020467">
    <property type="expression patterns" value="Expressed in animal zygote and 6 other cell types or tissues"/>
</dbReference>
<evidence type="ECO:0000259" key="2">
    <source>
        <dbReference type="SMART" id="SM00568"/>
    </source>
</evidence>
<keyword evidence="4" id="KW-1185">Reference proteome</keyword>
<name>H2N1P7_ORYLA</name>
<dbReference type="InterPro" id="IPR011993">
    <property type="entry name" value="PH-like_dom_sf"/>
</dbReference>
<dbReference type="eggNOG" id="KOG1032">
    <property type="taxonomic scope" value="Eukaryota"/>
</dbReference>
<feature type="compositionally biased region" description="Polar residues" evidence="1">
    <location>
        <begin position="1"/>
        <end position="14"/>
    </location>
</feature>
<evidence type="ECO:0000313" key="3">
    <source>
        <dbReference type="Ensembl" id="ENSORLP00000025359.2"/>
    </source>
</evidence>
<dbReference type="HOGENOM" id="CLU_1664779_0_0_1"/>
<sequence length="156" mass="17780">TAKSPAQNQQTQGQFPPPGNKEAQLPPPVLPPLPPPLPELPALCFLIDYPCALQRDILLQGRLYLSENWICFHSNVFRGTKIMLTLKDVITMSREKTARLIPNAIQICTSTEKFFFTSFSAREKSYMDVFRMWQNTLMDNVRPYNKFPQGTSPFTG</sequence>
<dbReference type="InParanoid" id="H2N1P7"/>
<dbReference type="GO" id="GO:0043226">
    <property type="term" value="C:organelle"/>
    <property type="evidence" value="ECO:0007669"/>
    <property type="project" value="UniProtKB-ARBA"/>
</dbReference>
<dbReference type="GeneTree" id="ENSGT00940000158013"/>
<proteinExistence type="predicted"/>
<dbReference type="STRING" id="8090.ENSORLP00000025359"/>
<feature type="region of interest" description="Disordered" evidence="1">
    <location>
        <begin position="1"/>
        <end position="31"/>
    </location>
</feature>
<dbReference type="Proteomes" id="UP000001038">
    <property type="component" value="Chromosome 20"/>
</dbReference>
<dbReference type="PANTHER" id="PTHR23319:SF1">
    <property type="entry name" value="PROTEIN ASTER-C"/>
    <property type="match status" value="1"/>
</dbReference>
<dbReference type="Gene3D" id="2.30.29.30">
    <property type="entry name" value="Pleckstrin-homology domain (PH domain)/Phosphotyrosine-binding domain (PTB)"/>
    <property type="match status" value="1"/>
</dbReference>
<dbReference type="PANTHER" id="PTHR23319">
    <property type="entry name" value="GRAM DOMAIN CONTAINING 1B, ISOFORM E"/>
    <property type="match status" value="1"/>
</dbReference>
<dbReference type="InterPro" id="IPR051482">
    <property type="entry name" value="Cholesterol_transport"/>
</dbReference>
<evidence type="ECO:0000313" key="4">
    <source>
        <dbReference type="Proteomes" id="UP000001038"/>
    </source>
</evidence>
<dbReference type="InterPro" id="IPR004182">
    <property type="entry name" value="GRAM"/>
</dbReference>
<protein>
    <recommendedName>
        <fullName evidence="2">GRAM domain-containing protein</fullName>
    </recommendedName>
</protein>
<reference evidence="3 4" key="1">
    <citation type="journal article" date="2007" name="Nature">
        <title>The medaka draft genome and insights into vertebrate genome evolution.</title>
        <authorList>
            <person name="Kasahara M."/>
            <person name="Naruse K."/>
            <person name="Sasaki S."/>
            <person name="Nakatani Y."/>
            <person name="Qu W."/>
            <person name="Ahsan B."/>
            <person name="Yamada T."/>
            <person name="Nagayasu Y."/>
            <person name="Doi K."/>
            <person name="Kasai Y."/>
            <person name="Jindo T."/>
            <person name="Kobayashi D."/>
            <person name="Shimada A."/>
            <person name="Toyoda A."/>
            <person name="Kuroki Y."/>
            <person name="Fujiyama A."/>
            <person name="Sasaki T."/>
            <person name="Shimizu A."/>
            <person name="Asakawa S."/>
            <person name="Shimizu N."/>
            <person name="Hashimoto S."/>
            <person name="Yang J."/>
            <person name="Lee Y."/>
            <person name="Matsushima K."/>
            <person name="Sugano S."/>
            <person name="Sakaizumi M."/>
            <person name="Narita T."/>
            <person name="Ohishi K."/>
            <person name="Haga S."/>
            <person name="Ohta F."/>
            <person name="Nomoto H."/>
            <person name="Nogata K."/>
            <person name="Morishita T."/>
            <person name="Endo T."/>
            <person name="Shin-I T."/>
            <person name="Takeda H."/>
            <person name="Morishita S."/>
            <person name="Kohara Y."/>
        </authorList>
    </citation>
    <scope>NUCLEOTIDE SEQUENCE [LARGE SCALE GENOMIC DNA]</scope>
    <source>
        <strain evidence="3 4">Hd-rR</strain>
    </source>
</reference>
<dbReference type="AlphaFoldDB" id="H2N1P7"/>
<reference evidence="3" key="3">
    <citation type="submission" date="2025-09" db="UniProtKB">
        <authorList>
            <consortium name="Ensembl"/>
        </authorList>
    </citation>
    <scope>IDENTIFICATION</scope>
    <source>
        <strain evidence="3">Hd-rR</strain>
    </source>
</reference>
<feature type="domain" description="GRAM" evidence="2">
    <location>
        <begin position="35"/>
        <end position="96"/>
    </location>
</feature>
<dbReference type="SMART" id="SM00568">
    <property type="entry name" value="GRAM"/>
    <property type="match status" value="1"/>
</dbReference>
<accession>H2N1P7</accession>
<feature type="compositionally biased region" description="Pro residues" evidence="1">
    <location>
        <begin position="15"/>
        <end position="31"/>
    </location>
</feature>
<reference evidence="3" key="2">
    <citation type="submission" date="2025-08" db="UniProtKB">
        <authorList>
            <consortium name="Ensembl"/>
        </authorList>
    </citation>
    <scope>IDENTIFICATION</scope>
    <source>
        <strain evidence="3">Hd-rR</strain>
    </source>
</reference>
<evidence type="ECO:0000256" key="1">
    <source>
        <dbReference type="SAM" id="MobiDB-lite"/>
    </source>
</evidence>
<dbReference type="CDD" id="cd13220">
    <property type="entry name" value="PH-GRAM_GRAMDC"/>
    <property type="match status" value="1"/>
</dbReference>
<organism evidence="3 4">
    <name type="scientific">Oryzias latipes</name>
    <name type="common">Japanese rice fish</name>
    <name type="synonym">Japanese killifish</name>
    <dbReference type="NCBI Taxonomy" id="8090"/>
    <lineage>
        <taxon>Eukaryota</taxon>
        <taxon>Metazoa</taxon>
        <taxon>Chordata</taxon>
        <taxon>Craniata</taxon>
        <taxon>Vertebrata</taxon>
        <taxon>Euteleostomi</taxon>
        <taxon>Actinopterygii</taxon>
        <taxon>Neopterygii</taxon>
        <taxon>Teleostei</taxon>
        <taxon>Neoteleostei</taxon>
        <taxon>Acanthomorphata</taxon>
        <taxon>Ovalentaria</taxon>
        <taxon>Atherinomorphae</taxon>
        <taxon>Beloniformes</taxon>
        <taxon>Adrianichthyidae</taxon>
        <taxon>Oryziinae</taxon>
        <taxon>Oryzias</taxon>
    </lineage>
</organism>